<evidence type="ECO:0000256" key="1">
    <source>
        <dbReference type="ARBA" id="ARBA00007227"/>
    </source>
</evidence>
<evidence type="ECO:0000256" key="2">
    <source>
        <dbReference type="ARBA" id="ARBA00023125"/>
    </source>
</evidence>
<dbReference type="PROSITE" id="PS50943">
    <property type="entry name" value="HTH_CROC1"/>
    <property type="match status" value="1"/>
</dbReference>
<protein>
    <submittedName>
        <fullName evidence="5">HigA, HTH-type transcriptional regulator / antitoxin HigA</fullName>
    </submittedName>
</protein>
<dbReference type="Proteomes" id="UP000326678">
    <property type="component" value="Chromosome Gxm1"/>
</dbReference>
<dbReference type="PANTHER" id="PTHR36924">
    <property type="entry name" value="ANTITOXIN HIGA-1"/>
    <property type="match status" value="1"/>
</dbReference>
<evidence type="ECO:0000313" key="6">
    <source>
        <dbReference type="Proteomes" id="UP000326678"/>
    </source>
</evidence>
<keyword evidence="6" id="KW-1185">Reference proteome</keyword>
<dbReference type="SMART" id="SM00530">
    <property type="entry name" value="HTH_XRE"/>
    <property type="match status" value="1"/>
</dbReference>
<dbReference type="RefSeq" id="WP_152590398.1">
    <property type="nucleotide sequence ID" value="NZ_CP045226.1"/>
</dbReference>
<organism evidence="5 6">
    <name type="scientific">Nostoc sphaeroides CCNUC1</name>
    <dbReference type="NCBI Taxonomy" id="2653204"/>
    <lineage>
        <taxon>Bacteria</taxon>
        <taxon>Bacillati</taxon>
        <taxon>Cyanobacteriota</taxon>
        <taxon>Cyanophyceae</taxon>
        <taxon>Nostocales</taxon>
        <taxon>Nostocaceae</taxon>
        <taxon>Nostoc</taxon>
    </lineage>
</organism>
<reference evidence="5 6" key="1">
    <citation type="submission" date="2019-10" db="EMBL/GenBank/DDBJ databases">
        <title>Genomic and transcriptomic insights into the perfect genentic adaptation of a filamentous nitrogen-fixing cyanobacterium to rice fields.</title>
        <authorList>
            <person name="Chen Z."/>
        </authorList>
    </citation>
    <scope>NUCLEOTIDE SEQUENCE [LARGE SCALE GENOMIC DNA]</scope>
    <source>
        <strain evidence="5">CCNUC1</strain>
    </source>
</reference>
<dbReference type="Gene3D" id="1.10.260.40">
    <property type="entry name" value="lambda repressor-like DNA-binding domains"/>
    <property type="match status" value="1"/>
</dbReference>
<dbReference type="NCBIfam" id="TIGR02607">
    <property type="entry name" value="antidote_HigA"/>
    <property type="match status" value="1"/>
</dbReference>
<keyword evidence="3" id="KW-0175">Coiled coil</keyword>
<evidence type="ECO:0000259" key="4">
    <source>
        <dbReference type="PROSITE" id="PS50943"/>
    </source>
</evidence>
<dbReference type="Pfam" id="PF01381">
    <property type="entry name" value="HTH_3"/>
    <property type="match status" value="1"/>
</dbReference>
<dbReference type="PANTHER" id="PTHR36924:SF1">
    <property type="entry name" value="ANTITOXIN HIGA-1"/>
    <property type="match status" value="1"/>
</dbReference>
<feature type="domain" description="HTH cro/C1-type" evidence="4">
    <location>
        <begin position="17"/>
        <end position="71"/>
    </location>
</feature>
<proteinExistence type="inferred from homology"/>
<dbReference type="Pfam" id="PF06114">
    <property type="entry name" value="Peptidase_M78"/>
    <property type="match status" value="1"/>
</dbReference>
<name>A0A5P8W8R2_9NOSO</name>
<keyword evidence="2" id="KW-0238">DNA-binding</keyword>
<comment type="similarity">
    <text evidence="1">Belongs to the short-chain fatty acyl-CoA assimilation regulator (ScfR) family.</text>
</comment>
<dbReference type="AlphaFoldDB" id="A0A5P8W8R2"/>
<dbReference type="KEGG" id="nsh:GXM_06445"/>
<accession>A0A5P8W8R2</accession>
<dbReference type="InterPro" id="IPR013430">
    <property type="entry name" value="Toxin_antidote_HigA"/>
</dbReference>
<dbReference type="InterPro" id="IPR010359">
    <property type="entry name" value="IrrE_HExxH"/>
</dbReference>
<dbReference type="InterPro" id="IPR010982">
    <property type="entry name" value="Lambda_DNA-bd_dom_sf"/>
</dbReference>
<dbReference type="SUPFAM" id="SSF47413">
    <property type="entry name" value="lambda repressor-like DNA-binding domains"/>
    <property type="match status" value="1"/>
</dbReference>
<dbReference type="CDD" id="cd00093">
    <property type="entry name" value="HTH_XRE"/>
    <property type="match status" value="1"/>
</dbReference>
<dbReference type="Gene3D" id="1.10.10.2910">
    <property type="match status" value="1"/>
</dbReference>
<gene>
    <name evidence="5" type="ORF">GXM_06445</name>
</gene>
<evidence type="ECO:0000313" key="5">
    <source>
        <dbReference type="EMBL" id="QFS48951.1"/>
    </source>
</evidence>
<sequence>MSQNLTPARVPTPGKILSRELEARGWTQKDLAEIIGRPVQTINEIIRGTKQITPETAIELSQALGTSAEFWTNLEAKYRLHLAGKEKKQEEKEQTITRKSQLYTILPMSEIIKNGWIKKTDSIDSLEQQICNFFSIHSLDEIPKLSVNFRSSEHRRPEDISRIAWVQRVENLAKQQKITSFNRTKLENAIPEILACAEKVENIVLIPKLLGDLGVHFVIVPHLSKTYLDGAAFYLENNPVIALTLRYDRIDSFWFTLMHELAHIVLGHKGSYLDNLDALEENEEEIEANQKAAEWLIHPQLYKDFIIMSKKVFSRKGIEEFAQAQSRHPGIILGRLQYDKLVPHKNLRVLLVKVSPFFQNSIDN</sequence>
<dbReference type="InterPro" id="IPR001387">
    <property type="entry name" value="Cro/C1-type_HTH"/>
</dbReference>
<dbReference type="EMBL" id="CP045226">
    <property type="protein sequence ID" value="QFS48951.1"/>
    <property type="molecule type" value="Genomic_DNA"/>
</dbReference>
<evidence type="ECO:0000256" key="3">
    <source>
        <dbReference type="SAM" id="Coils"/>
    </source>
</evidence>
<dbReference type="GO" id="GO:0003677">
    <property type="term" value="F:DNA binding"/>
    <property type="evidence" value="ECO:0007669"/>
    <property type="project" value="UniProtKB-KW"/>
</dbReference>
<feature type="coiled-coil region" evidence="3">
    <location>
        <begin position="269"/>
        <end position="296"/>
    </location>
</feature>